<dbReference type="PANTHER" id="PTHR11206">
    <property type="entry name" value="MULTIDRUG RESISTANCE PROTEIN"/>
    <property type="match status" value="1"/>
</dbReference>
<keyword evidence="4 6" id="KW-1133">Transmembrane helix</keyword>
<dbReference type="AlphaFoldDB" id="A0A1X0SGK3"/>
<dbReference type="Pfam" id="PF01554">
    <property type="entry name" value="MatE"/>
    <property type="match status" value="2"/>
</dbReference>
<comment type="similarity">
    <text evidence="2">Belongs to the multi antimicrobial extrusion (MATE) (TC 2.A.66.1) family.</text>
</comment>
<accession>A0A1X0SGK3</accession>
<feature type="transmembrane region" description="Helical" evidence="6">
    <location>
        <begin position="285"/>
        <end position="305"/>
    </location>
</feature>
<dbReference type="Proteomes" id="UP000242381">
    <property type="component" value="Unassembled WGS sequence"/>
</dbReference>
<feature type="transmembrane region" description="Helical" evidence="6">
    <location>
        <begin position="326"/>
        <end position="345"/>
    </location>
</feature>
<dbReference type="InterPro" id="IPR002528">
    <property type="entry name" value="MATE_fam"/>
</dbReference>
<keyword evidence="3 6" id="KW-0812">Transmembrane</keyword>
<organism evidence="7 8">
    <name type="scientific">Rhizopus microsporus</name>
    <dbReference type="NCBI Taxonomy" id="58291"/>
    <lineage>
        <taxon>Eukaryota</taxon>
        <taxon>Fungi</taxon>
        <taxon>Fungi incertae sedis</taxon>
        <taxon>Mucoromycota</taxon>
        <taxon>Mucoromycotina</taxon>
        <taxon>Mucoromycetes</taxon>
        <taxon>Mucorales</taxon>
        <taxon>Mucorineae</taxon>
        <taxon>Rhizopodaceae</taxon>
        <taxon>Rhizopus</taxon>
    </lineage>
</organism>
<feature type="transmembrane region" description="Helical" evidence="6">
    <location>
        <begin position="421"/>
        <end position="446"/>
    </location>
</feature>
<gene>
    <name evidence="7" type="ORF">BCV71DRAFT_247088</name>
</gene>
<feature type="transmembrane region" description="Helical" evidence="6">
    <location>
        <begin position="203"/>
        <end position="226"/>
    </location>
</feature>
<dbReference type="GO" id="GO:1990961">
    <property type="term" value="P:xenobiotic detoxification by transmembrane export across the plasma membrane"/>
    <property type="evidence" value="ECO:0007669"/>
    <property type="project" value="InterPro"/>
</dbReference>
<dbReference type="GO" id="GO:0015297">
    <property type="term" value="F:antiporter activity"/>
    <property type="evidence" value="ECO:0007669"/>
    <property type="project" value="InterPro"/>
</dbReference>
<evidence type="ECO:0000256" key="1">
    <source>
        <dbReference type="ARBA" id="ARBA00004141"/>
    </source>
</evidence>
<reference evidence="7 8" key="1">
    <citation type="journal article" date="2016" name="Proc. Natl. Acad. Sci. U.S.A.">
        <title>Lipid metabolic changes in an early divergent fungus govern the establishment of a mutualistic symbiosis with endobacteria.</title>
        <authorList>
            <person name="Lastovetsky O.A."/>
            <person name="Gaspar M.L."/>
            <person name="Mondo S.J."/>
            <person name="LaButti K.M."/>
            <person name="Sandor L."/>
            <person name="Grigoriev I.V."/>
            <person name="Henry S.A."/>
            <person name="Pawlowska T.E."/>
        </authorList>
    </citation>
    <scope>NUCLEOTIDE SEQUENCE [LARGE SCALE GENOMIC DNA]</scope>
    <source>
        <strain evidence="7 8">ATCC 11559</strain>
    </source>
</reference>
<dbReference type="NCBIfam" id="TIGR00797">
    <property type="entry name" value="matE"/>
    <property type="match status" value="1"/>
</dbReference>
<feature type="transmembrane region" description="Helical" evidence="6">
    <location>
        <begin position="171"/>
        <end position="197"/>
    </location>
</feature>
<feature type="transmembrane region" description="Helical" evidence="6">
    <location>
        <begin position="21"/>
        <end position="38"/>
    </location>
</feature>
<evidence type="ECO:0000256" key="2">
    <source>
        <dbReference type="ARBA" id="ARBA00010199"/>
    </source>
</evidence>
<evidence type="ECO:0000313" key="7">
    <source>
        <dbReference type="EMBL" id="ORE23291.1"/>
    </source>
</evidence>
<sequence>MSTSTELSPLLIKKKKGYIHEIKWLFKNAIPIVISYLLQNSLQSVGIMNAGHLGAHELASATLGSMFVTITGFSVATGATLALDTLCSQSFTSSNDKKVVGLHVQRCLAFMSMLYVPIVMLWWNVEYVFTLLRQDPIIARLAATYVRWMILAAPAFALFEALKKMMQAQGLFHAPTLVLLVGTPLNVALNYILIWVLDLGFHGVAIASCITYWVIVLFMILYIRFIGGHQAWPAWSTIQAFTQWRPMVKLAVPGILLICTETWAYEIVALGASWIDTPNLGAQSVILTSITALYTLPFGVGIAAANRVGNLLGAQKPKQARTAAQTALMAGTLIGLCNSFTLLLARHSWATLFTGDSQVVKLVSQAIPLVSLFVLADNLAGVADGVLNGMGRQHVGAWCNLGAYYFCALPIGFWLCFRQHWNLLGLWSALAGALVIACAITLAVVLTSDWQKEAQMVEKRTKEEDDEMHPKYIRDQSLPTYGAHNQVTPMERERQAVEQQQKEHNSSGYPGVVGGTPAEFRGIQGYDSQGNPIIPSFVAQRHQIEERLGPTCQHDGGYHDLRMHLTYKSLLFAILVVPYCCGYRGKRVANATEAPMNAPETAGRTPPGNP</sequence>
<evidence type="ECO:0000256" key="5">
    <source>
        <dbReference type="ARBA" id="ARBA00023136"/>
    </source>
</evidence>
<proteinExistence type="inferred from homology"/>
<dbReference type="EMBL" id="KV921259">
    <property type="protein sequence ID" value="ORE23291.1"/>
    <property type="molecule type" value="Genomic_DNA"/>
</dbReference>
<keyword evidence="5 6" id="KW-0472">Membrane</keyword>
<dbReference type="GO" id="GO:0016020">
    <property type="term" value="C:membrane"/>
    <property type="evidence" value="ECO:0007669"/>
    <property type="project" value="UniProtKB-SubCell"/>
</dbReference>
<dbReference type="OMA" id="CTETWAY"/>
<evidence type="ECO:0000313" key="8">
    <source>
        <dbReference type="Proteomes" id="UP000242381"/>
    </source>
</evidence>
<feature type="transmembrane region" description="Helical" evidence="6">
    <location>
        <begin position="58"/>
        <end position="86"/>
    </location>
</feature>
<evidence type="ECO:0000256" key="6">
    <source>
        <dbReference type="SAM" id="Phobius"/>
    </source>
</evidence>
<dbReference type="InterPro" id="IPR045069">
    <property type="entry name" value="MATE_euk"/>
</dbReference>
<dbReference type="VEuPathDB" id="FungiDB:BCV72DRAFT_206836"/>
<evidence type="ECO:0000256" key="3">
    <source>
        <dbReference type="ARBA" id="ARBA00022692"/>
    </source>
</evidence>
<dbReference type="CDD" id="cd13132">
    <property type="entry name" value="MATE_eukaryotic"/>
    <property type="match status" value="1"/>
</dbReference>
<evidence type="ECO:0000256" key="4">
    <source>
        <dbReference type="ARBA" id="ARBA00022989"/>
    </source>
</evidence>
<feature type="transmembrane region" description="Helical" evidence="6">
    <location>
        <begin position="137"/>
        <end position="159"/>
    </location>
</feature>
<feature type="transmembrane region" description="Helical" evidence="6">
    <location>
        <begin position="247"/>
        <end position="265"/>
    </location>
</feature>
<feature type="transmembrane region" description="Helical" evidence="6">
    <location>
        <begin position="395"/>
        <end position="415"/>
    </location>
</feature>
<feature type="transmembrane region" description="Helical" evidence="6">
    <location>
        <begin position="107"/>
        <end position="125"/>
    </location>
</feature>
<dbReference type="GO" id="GO:0042910">
    <property type="term" value="F:xenobiotic transmembrane transporter activity"/>
    <property type="evidence" value="ECO:0007669"/>
    <property type="project" value="InterPro"/>
</dbReference>
<comment type="subcellular location">
    <subcellularLocation>
        <location evidence="1">Membrane</location>
        <topology evidence="1">Multi-pass membrane protein</topology>
    </subcellularLocation>
</comment>
<protein>
    <submittedName>
        <fullName evidence="7">MATE efflux family protein</fullName>
    </submittedName>
</protein>
<name>A0A1X0SGK3_RHIZD</name>